<sequence>MNEVRAHRRSGVASWITSQATSLACRRTSRVAAVSGAIGLVLLGLLDLAYRSRFGDLQSFYQATLAWLHGLDPYGQLPVTYAGPTPGFIYPPFALLPLSVLAALPFPAAAVLSVLVSLSCLGFTVFLVLRRVWPDGGTRGCLNVTIAVLPILLLLEPVRNTVGQGQINLLLMALVAADFLVENPRWPRGMLIGIAAAIKITPAAFVLFFLVRKDFRSSLTAAGTAAAVTGGMALLMPEESKRFFFGGVLNGPAGIVNRDNQTISAALNRLGLHGVWHHSAWIVLAALVLVAAVLIMRRSSTEIGMLAGAAAALLLSPLSWTAHWVWVAPALVALAAGVLPSHGFRPLRTADRRIRLLLTCSALLLLGPQILTPAEGPWVGWQLIVANTYPLVTVAVLLTAAYRTHRAAVLTPIRPTPARPEPIAESRRSEGRRPSGTGHTTTPICNAPYGTRPPLWAVAVEGATALTGSRQC</sequence>
<gene>
    <name evidence="10" type="ORF">D5S19_11905</name>
</gene>
<feature type="transmembrane region" description="Helical" evidence="9">
    <location>
        <begin position="31"/>
        <end position="50"/>
    </location>
</feature>
<reference evidence="10 11" key="1">
    <citation type="submission" date="2018-09" db="EMBL/GenBank/DDBJ databases">
        <title>YIM PH 21725 draft genome.</title>
        <authorList>
            <person name="Miao C."/>
        </authorList>
    </citation>
    <scope>NUCLEOTIDE SEQUENCE [LARGE SCALE GENOMIC DNA]</scope>
    <source>
        <strain evidence="11">YIM PH21725</strain>
    </source>
</reference>
<feature type="transmembrane region" description="Helical" evidence="9">
    <location>
        <begin position="380"/>
        <end position="402"/>
    </location>
</feature>
<evidence type="ECO:0000256" key="8">
    <source>
        <dbReference type="SAM" id="MobiDB-lite"/>
    </source>
</evidence>
<keyword evidence="6 9" id="KW-0472">Membrane</keyword>
<keyword evidence="11" id="KW-1185">Reference proteome</keyword>
<dbReference type="GO" id="GO:0005886">
    <property type="term" value="C:plasma membrane"/>
    <property type="evidence" value="ECO:0007669"/>
    <property type="project" value="UniProtKB-SubCell"/>
</dbReference>
<keyword evidence="2" id="KW-1003">Cell membrane</keyword>
<feature type="transmembrane region" description="Helical" evidence="9">
    <location>
        <begin position="356"/>
        <end position="374"/>
    </location>
</feature>
<feature type="transmembrane region" description="Helical" evidence="9">
    <location>
        <begin position="275"/>
        <end position="296"/>
    </location>
</feature>
<feature type="compositionally biased region" description="Basic and acidic residues" evidence="8">
    <location>
        <begin position="422"/>
        <end position="433"/>
    </location>
</feature>
<evidence type="ECO:0000256" key="6">
    <source>
        <dbReference type="ARBA" id="ARBA00023136"/>
    </source>
</evidence>
<name>A0A419I5Y5_9PSEU</name>
<keyword evidence="5 9" id="KW-1133">Transmembrane helix</keyword>
<feature type="transmembrane region" description="Helical" evidence="9">
    <location>
        <begin position="106"/>
        <end position="129"/>
    </location>
</feature>
<evidence type="ECO:0000256" key="4">
    <source>
        <dbReference type="ARBA" id="ARBA00022692"/>
    </source>
</evidence>
<accession>A0A419I5Y5</accession>
<feature type="transmembrane region" description="Helical" evidence="9">
    <location>
        <begin position="190"/>
        <end position="211"/>
    </location>
</feature>
<dbReference type="GO" id="GO:0016758">
    <property type="term" value="F:hexosyltransferase activity"/>
    <property type="evidence" value="ECO:0007669"/>
    <property type="project" value="InterPro"/>
</dbReference>
<organism evidence="10 11">
    <name type="scientific">Amycolatopsis panacis</name>
    <dbReference type="NCBI Taxonomy" id="2340917"/>
    <lineage>
        <taxon>Bacteria</taxon>
        <taxon>Bacillati</taxon>
        <taxon>Actinomycetota</taxon>
        <taxon>Actinomycetes</taxon>
        <taxon>Pseudonocardiales</taxon>
        <taxon>Pseudonocardiaceae</taxon>
        <taxon>Amycolatopsis</taxon>
    </lineage>
</organism>
<comment type="subcellular location">
    <subcellularLocation>
        <location evidence="1">Cell membrane</location>
        <topology evidence="1">Multi-pass membrane protein</topology>
    </subcellularLocation>
</comment>
<dbReference type="Pfam" id="PF09594">
    <property type="entry name" value="GT87"/>
    <property type="match status" value="1"/>
</dbReference>
<feature type="region of interest" description="Disordered" evidence="8">
    <location>
        <begin position="414"/>
        <end position="445"/>
    </location>
</feature>
<dbReference type="EMBL" id="QZFV01000074">
    <property type="protein sequence ID" value="RJQ86215.1"/>
    <property type="molecule type" value="Genomic_DNA"/>
</dbReference>
<protein>
    <submittedName>
        <fullName evidence="10">DUF2029 domain-containing protein</fullName>
    </submittedName>
</protein>
<dbReference type="AlphaFoldDB" id="A0A419I5Y5"/>
<dbReference type="Proteomes" id="UP000285112">
    <property type="component" value="Unassembled WGS sequence"/>
</dbReference>
<keyword evidence="3" id="KW-0808">Transferase</keyword>
<evidence type="ECO:0000256" key="7">
    <source>
        <dbReference type="ARBA" id="ARBA00024033"/>
    </source>
</evidence>
<evidence type="ECO:0000313" key="11">
    <source>
        <dbReference type="Proteomes" id="UP000285112"/>
    </source>
</evidence>
<dbReference type="InterPro" id="IPR018584">
    <property type="entry name" value="GT87"/>
</dbReference>
<keyword evidence="4 9" id="KW-0812">Transmembrane</keyword>
<dbReference type="PROSITE" id="PS51257">
    <property type="entry name" value="PROKAR_LIPOPROTEIN"/>
    <property type="match status" value="1"/>
</dbReference>
<evidence type="ECO:0000256" key="9">
    <source>
        <dbReference type="SAM" id="Phobius"/>
    </source>
</evidence>
<evidence type="ECO:0000313" key="10">
    <source>
        <dbReference type="EMBL" id="RJQ86215.1"/>
    </source>
</evidence>
<evidence type="ECO:0000256" key="3">
    <source>
        <dbReference type="ARBA" id="ARBA00022679"/>
    </source>
</evidence>
<evidence type="ECO:0000256" key="5">
    <source>
        <dbReference type="ARBA" id="ARBA00022989"/>
    </source>
</evidence>
<evidence type="ECO:0000256" key="1">
    <source>
        <dbReference type="ARBA" id="ARBA00004651"/>
    </source>
</evidence>
<comment type="caution">
    <text evidence="10">The sequence shown here is derived from an EMBL/GenBank/DDBJ whole genome shotgun (WGS) entry which is preliminary data.</text>
</comment>
<feature type="transmembrane region" description="Helical" evidence="9">
    <location>
        <begin position="326"/>
        <end position="344"/>
    </location>
</feature>
<evidence type="ECO:0000256" key="2">
    <source>
        <dbReference type="ARBA" id="ARBA00022475"/>
    </source>
</evidence>
<feature type="transmembrane region" description="Helical" evidence="9">
    <location>
        <begin position="141"/>
        <end position="158"/>
    </location>
</feature>
<proteinExistence type="inferred from homology"/>
<feature type="transmembrane region" description="Helical" evidence="9">
    <location>
        <begin position="218"/>
        <end position="236"/>
    </location>
</feature>
<feature type="transmembrane region" description="Helical" evidence="9">
    <location>
        <begin position="303"/>
        <end position="320"/>
    </location>
</feature>
<comment type="similarity">
    <text evidence="7">Belongs to the glycosyltransferase 87 family.</text>
</comment>